<dbReference type="GO" id="GO:0016787">
    <property type="term" value="F:hydrolase activity"/>
    <property type="evidence" value="ECO:0007669"/>
    <property type="project" value="InterPro"/>
</dbReference>
<evidence type="ECO:0000259" key="1">
    <source>
        <dbReference type="Pfam" id="PF00149"/>
    </source>
</evidence>
<reference evidence="2" key="1">
    <citation type="journal article" date="2021" name="PeerJ">
        <title>Extensive microbial diversity within the chicken gut microbiome revealed by metagenomics and culture.</title>
        <authorList>
            <person name="Gilroy R."/>
            <person name="Ravi A."/>
            <person name="Getino M."/>
            <person name="Pursley I."/>
            <person name="Horton D.L."/>
            <person name="Alikhan N.F."/>
            <person name="Baker D."/>
            <person name="Gharbi K."/>
            <person name="Hall N."/>
            <person name="Watson M."/>
            <person name="Adriaenssens E.M."/>
            <person name="Foster-Nyarko E."/>
            <person name="Jarju S."/>
            <person name="Secka A."/>
            <person name="Antonio M."/>
            <person name="Oren A."/>
            <person name="Chaudhuri R.R."/>
            <person name="La Ragione R."/>
            <person name="Hildebrand F."/>
            <person name="Pallen M.J."/>
        </authorList>
    </citation>
    <scope>NUCLEOTIDE SEQUENCE</scope>
    <source>
        <strain evidence="2">12435</strain>
    </source>
</reference>
<dbReference type="PANTHER" id="PTHR31302">
    <property type="entry name" value="TRANSMEMBRANE PROTEIN WITH METALLOPHOSPHOESTERASE DOMAIN-RELATED"/>
    <property type="match status" value="1"/>
</dbReference>
<evidence type="ECO:0000313" key="2">
    <source>
        <dbReference type="EMBL" id="HIW02282.1"/>
    </source>
</evidence>
<dbReference type="AlphaFoldDB" id="A0A9D1Q117"/>
<name>A0A9D1Q117_9FIRM</name>
<dbReference type="InterPro" id="IPR051158">
    <property type="entry name" value="Metallophosphoesterase_sf"/>
</dbReference>
<reference evidence="2" key="2">
    <citation type="submission" date="2021-04" db="EMBL/GenBank/DDBJ databases">
        <authorList>
            <person name="Gilroy R."/>
        </authorList>
    </citation>
    <scope>NUCLEOTIDE SEQUENCE</scope>
    <source>
        <strain evidence="2">12435</strain>
    </source>
</reference>
<dbReference type="PANTHER" id="PTHR31302:SF22">
    <property type="entry name" value="PHOSPHOESTERASE"/>
    <property type="match status" value="1"/>
</dbReference>
<dbReference type="InterPro" id="IPR004843">
    <property type="entry name" value="Calcineurin-like_PHP"/>
</dbReference>
<accession>A0A9D1Q117</accession>
<dbReference type="PIRSF" id="PIRSF033094">
    <property type="entry name" value="Pesterase_CT488"/>
    <property type="match status" value="1"/>
</dbReference>
<dbReference type="SUPFAM" id="SSF56300">
    <property type="entry name" value="Metallo-dependent phosphatases"/>
    <property type="match status" value="1"/>
</dbReference>
<comment type="caution">
    <text evidence="2">The sequence shown here is derived from an EMBL/GenBank/DDBJ whole genome shotgun (WGS) entry which is preliminary data.</text>
</comment>
<evidence type="ECO:0000313" key="3">
    <source>
        <dbReference type="Proteomes" id="UP000823990"/>
    </source>
</evidence>
<gene>
    <name evidence="2" type="ORF">H9892_02990</name>
</gene>
<sequence>MNVFAISDLHLSINNPKPMDIFGPVWDGYLETIERDWAAKVTDEDIVLLPGDLSWAMKIDEAKADIDYIGAFPGRKVIIRGNHDYWWKSVSAVRSLLPDGMYAVQNDALRLDGCVICGTRLWTTPEPGKEQPAADKVIYDRELLRLRMSLDAAKKLRAEGDRLVVMLHYPPFNSTFRSTVFTDAIAEYSPDAVVYGHLHGSASRVRRLLTINDIPYYLTSCDLVNNELIKIL</sequence>
<organism evidence="2 3">
    <name type="scientific">Candidatus Protoclostridium stercorigallinarum</name>
    <dbReference type="NCBI Taxonomy" id="2838741"/>
    <lineage>
        <taxon>Bacteria</taxon>
        <taxon>Bacillati</taxon>
        <taxon>Bacillota</taxon>
        <taxon>Clostridia</taxon>
        <taxon>Candidatus Protoclostridium</taxon>
    </lineage>
</organism>
<feature type="domain" description="Calcineurin-like phosphoesterase" evidence="1">
    <location>
        <begin position="1"/>
        <end position="200"/>
    </location>
</feature>
<dbReference type="Proteomes" id="UP000823990">
    <property type="component" value="Unassembled WGS sequence"/>
</dbReference>
<dbReference type="InterPro" id="IPR014578">
    <property type="entry name" value="Pesterase_CT488"/>
</dbReference>
<dbReference type="Gene3D" id="3.60.21.10">
    <property type="match status" value="1"/>
</dbReference>
<dbReference type="Pfam" id="PF00149">
    <property type="entry name" value="Metallophos"/>
    <property type="match status" value="1"/>
</dbReference>
<dbReference type="InterPro" id="IPR029052">
    <property type="entry name" value="Metallo-depent_PP-like"/>
</dbReference>
<protein>
    <submittedName>
        <fullName evidence="2">Metallophosphoesterase</fullName>
    </submittedName>
</protein>
<proteinExistence type="predicted"/>
<dbReference type="EMBL" id="DXHS01000053">
    <property type="protein sequence ID" value="HIW02282.1"/>
    <property type="molecule type" value="Genomic_DNA"/>
</dbReference>